<gene>
    <name evidence="1" type="ORF">BGCPKDLD_4660</name>
</gene>
<evidence type="ECO:0008006" key="3">
    <source>
        <dbReference type="Google" id="ProtNLM"/>
    </source>
</evidence>
<accession>A0ABQ4V1T3</accession>
<proteinExistence type="predicted"/>
<evidence type="ECO:0000313" key="2">
    <source>
        <dbReference type="Proteomes" id="UP001055093"/>
    </source>
</evidence>
<comment type="caution">
    <text evidence="1">The sequence shown here is derived from an EMBL/GenBank/DDBJ whole genome shotgun (WGS) entry which is preliminary data.</text>
</comment>
<reference evidence="1" key="2">
    <citation type="submission" date="2021-08" db="EMBL/GenBank/DDBJ databases">
        <authorList>
            <person name="Tani A."/>
            <person name="Ola A."/>
            <person name="Ogura Y."/>
            <person name="Katsura K."/>
            <person name="Hayashi T."/>
        </authorList>
    </citation>
    <scope>NUCLEOTIDE SEQUENCE</scope>
    <source>
        <strain evidence="1">DSM 14458</strain>
    </source>
</reference>
<sequence>MTRDDALRALAADFAAGHLSEADYVARDAALRAGPARQRFWPPRRRRLAKRDREHVRRLAYSGVMPPALAARFTPCQLAVLRIVGDAGVCTASVAEIAGRAGVSPRTVQTTIRLAQGDGLVSVRARPVSAGRHDTNVVTVVSPEWRQWLRRARPTRRPLLPVPDARLAGETEYSRAERHPVVHDRQPAGRVANASDPVAGPLILDVLAGNRGVDAGIVPGLDPGLFVGGNLTRLRGHGAAPGVGANGAAPSDTRS</sequence>
<dbReference type="Gene3D" id="1.10.10.10">
    <property type="entry name" value="Winged helix-like DNA-binding domain superfamily/Winged helix DNA-binding domain"/>
    <property type="match status" value="1"/>
</dbReference>
<protein>
    <recommendedName>
        <fullName evidence="3">MarR family transcriptional regulator</fullName>
    </recommendedName>
</protein>
<dbReference type="RefSeq" id="WP_238308632.1">
    <property type="nucleotide sequence ID" value="NZ_BPRE01000020.1"/>
</dbReference>
<name>A0ABQ4V1T3_9HYPH</name>
<keyword evidence="2" id="KW-1185">Reference proteome</keyword>
<dbReference type="Proteomes" id="UP001055093">
    <property type="component" value="Unassembled WGS sequence"/>
</dbReference>
<evidence type="ECO:0000313" key="1">
    <source>
        <dbReference type="EMBL" id="GJE78049.1"/>
    </source>
</evidence>
<reference evidence="1" key="1">
    <citation type="journal article" date="2021" name="Front. Microbiol.">
        <title>Comprehensive Comparative Genomics and Phenotyping of Methylobacterium Species.</title>
        <authorList>
            <person name="Alessa O."/>
            <person name="Ogura Y."/>
            <person name="Fujitani Y."/>
            <person name="Takami H."/>
            <person name="Hayashi T."/>
            <person name="Sahin N."/>
            <person name="Tani A."/>
        </authorList>
    </citation>
    <scope>NUCLEOTIDE SEQUENCE</scope>
    <source>
        <strain evidence="1">DSM 14458</strain>
    </source>
</reference>
<dbReference type="EMBL" id="BPRE01000020">
    <property type="protein sequence ID" value="GJE78049.1"/>
    <property type="molecule type" value="Genomic_DNA"/>
</dbReference>
<organism evidence="1 2">
    <name type="scientific">Methylorubrum suomiense</name>
    <dbReference type="NCBI Taxonomy" id="144191"/>
    <lineage>
        <taxon>Bacteria</taxon>
        <taxon>Pseudomonadati</taxon>
        <taxon>Pseudomonadota</taxon>
        <taxon>Alphaproteobacteria</taxon>
        <taxon>Hyphomicrobiales</taxon>
        <taxon>Methylobacteriaceae</taxon>
        <taxon>Methylorubrum</taxon>
    </lineage>
</organism>
<dbReference type="InterPro" id="IPR036388">
    <property type="entry name" value="WH-like_DNA-bd_sf"/>
</dbReference>